<protein>
    <submittedName>
        <fullName evidence="2">Uncharacterized protein</fullName>
    </submittedName>
</protein>
<sequence length="60" mass="7158">MLLSDEDEPYFNSPNYDLVWIGVVSATLTLSILALLTYAYIWWRQRLLEENLFEYLLENV</sequence>
<reference evidence="2 3" key="1">
    <citation type="submission" date="2015-12" db="EMBL/GenBank/DDBJ databases">
        <title>Haloprofundus marisrubri gen. nov., sp. nov., an extremely halophilic archaeon isolated from the Discovery deep brine-seawater interface in the Red Sea.</title>
        <authorList>
            <person name="Zhang G."/>
            <person name="Stingl U."/>
            <person name="Rashid M."/>
        </authorList>
    </citation>
    <scope>NUCLEOTIDE SEQUENCE [LARGE SCALE GENOMIC DNA]</scope>
    <source>
        <strain evidence="2 3">SB9</strain>
    </source>
</reference>
<organism evidence="2 3">
    <name type="scientific">Haloprofundus marisrubri</name>
    <dbReference type="NCBI Taxonomy" id="1514971"/>
    <lineage>
        <taxon>Archaea</taxon>
        <taxon>Methanobacteriati</taxon>
        <taxon>Methanobacteriota</taxon>
        <taxon>Stenosarchaea group</taxon>
        <taxon>Halobacteria</taxon>
        <taxon>Halobacteriales</taxon>
        <taxon>Haloferacaceae</taxon>
        <taxon>Haloprofundus</taxon>
    </lineage>
</organism>
<feature type="transmembrane region" description="Helical" evidence="1">
    <location>
        <begin position="20"/>
        <end position="43"/>
    </location>
</feature>
<dbReference type="AlphaFoldDB" id="A0A0W1R7Y3"/>
<name>A0A0W1R7Y3_9EURY</name>
<dbReference type="Proteomes" id="UP000054387">
    <property type="component" value="Unassembled WGS sequence"/>
</dbReference>
<dbReference type="RefSeq" id="WP_058582686.1">
    <property type="nucleotide sequence ID" value="NZ_LOPU01000029.1"/>
</dbReference>
<proteinExistence type="predicted"/>
<evidence type="ECO:0000313" key="3">
    <source>
        <dbReference type="Proteomes" id="UP000054387"/>
    </source>
</evidence>
<dbReference type="STRING" id="1514971.AUR64_17355"/>
<keyword evidence="1" id="KW-0472">Membrane</keyword>
<accession>A0A0W1R7Y3</accession>
<comment type="caution">
    <text evidence="2">The sequence shown here is derived from an EMBL/GenBank/DDBJ whole genome shotgun (WGS) entry which is preliminary data.</text>
</comment>
<evidence type="ECO:0000313" key="2">
    <source>
        <dbReference type="EMBL" id="KTG09534.1"/>
    </source>
</evidence>
<keyword evidence="3" id="KW-1185">Reference proteome</keyword>
<keyword evidence="1" id="KW-0812">Transmembrane</keyword>
<keyword evidence="1" id="KW-1133">Transmembrane helix</keyword>
<gene>
    <name evidence="2" type="ORF">AUR64_17355</name>
</gene>
<evidence type="ECO:0000256" key="1">
    <source>
        <dbReference type="SAM" id="Phobius"/>
    </source>
</evidence>
<dbReference type="EMBL" id="LOPU01000029">
    <property type="protein sequence ID" value="KTG09534.1"/>
    <property type="molecule type" value="Genomic_DNA"/>
</dbReference>